<evidence type="ECO:0000313" key="3">
    <source>
        <dbReference type="Proteomes" id="UP000824120"/>
    </source>
</evidence>
<proteinExistence type="predicted"/>
<feature type="domain" description="F-box" evidence="1">
    <location>
        <begin position="1"/>
        <end position="47"/>
    </location>
</feature>
<reference evidence="2 3" key="1">
    <citation type="submission" date="2020-09" db="EMBL/GenBank/DDBJ databases">
        <title>De no assembly of potato wild relative species, Solanum commersonii.</title>
        <authorList>
            <person name="Cho K."/>
        </authorList>
    </citation>
    <scope>NUCLEOTIDE SEQUENCE [LARGE SCALE GENOMIC DNA]</scope>
    <source>
        <strain evidence="2">LZ3.2</strain>
        <tissue evidence="2">Leaf</tissue>
    </source>
</reference>
<accession>A0A9J5ZMF0</accession>
<dbReference type="SUPFAM" id="SSF81383">
    <property type="entry name" value="F-box domain"/>
    <property type="match status" value="1"/>
</dbReference>
<dbReference type="PANTHER" id="PTHR31672:SF13">
    <property type="entry name" value="F-BOX PROTEIN CPR30-LIKE"/>
    <property type="match status" value="1"/>
</dbReference>
<dbReference type="SMART" id="SM00256">
    <property type="entry name" value="FBOX"/>
    <property type="match status" value="1"/>
</dbReference>
<organism evidence="2 3">
    <name type="scientific">Solanum commersonii</name>
    <name type="common">Commerson's wild potato</name>
    <name type="synonym">Commerson's nightshade</name>
    <dbReference type="NCBI Taxonomy" id="4109"/>
    <lineage>
        <taxon>Eukaryota</taxon>
        <taxon>Viridiplantae</taxon>
        <taxon>Streptophyta</taxon>
        <taxon>Embryophyta</taxon>
        <taxon>Tracheophyta</taxon>
        <taxon>Spermatophyta</taxon>
        <taxon>Magnoliopsida</taxon>
        <taxon>eudicotyledons</taxon>
        <taxon>Gunneridae</taxon>
        <taxon>Pentapetalae</taxon>
        <taxon>asterids</taxon>
        <taxon>lamiids</taxon>
        <taxon>Solanales</taxon>
        <taxon>Solanaceae</taxon>
        <taxon>Solanoideae</taxon>
        <taxon>Solaneae</taxon>
        <taxon>Solanum</taxon>
    </lineage>
</organism>
<name>A0A9J5ZMF0_SOLCO</name>
<dbReference type="Proteomes" id="UP000824120">
    <property type="component" value="Chromosome 4"/>
</dbReference>
<comment type="caution">
    <text evidence="2">The sequence shown here is derived from an EMBL/GenBank/DDBJ whole genome shotgun (WGS) entry which is preliminary data.</text>
</comment>
<keyword evidence="3" id="KW-1185">Reference proteome</keyword>
<dbReference type="EMBL" id="JACXVP010000004">
    <property type="protein sequence ID" value="KAG5613310.1"/>
    <property type="molecule type" value="Genomic_DNA"/>
</dbReference>
<protein>
    <recommendedName>
        <fullName evidence="1">F-box domain-containing protein</fullName>
    </recommendedName>
</protein>
<dbReference type="InterPro" id="IPR001810">
    <property type="entry name" value="F-box_dom"/>
</dbReference>
<dbReference type="Pfam" id="PF00646">
    <property type="entry name" value="F-box"/>
    <property type="match status" value="1"/>
</dbReference>
<evidence type="ECO:0000259" key="1">
    <source>
        <dbReference type="PROSITE" id="PS50181"/>
    </source>
</evidence>
<dbReference type="InterPro" id="IPR036047">
    <property type="entry name" value="F-box-like_dom_sf"/>
</dbReference>
<gene>
    <name evidence="2" type="ORF">H5410_024591</name>
</gene>
<dbReference type="AlphaFoldDB" id="A0A9J5ZMF0"/>
<dbReference type="OrthoDB" id="1304908at2759"/>
<dbReference type="Gene3D" id="1.20.1280.50">
    <property type="match status" value="1"/>
</dbReference>
<dbReference type="PANTHER" id="PTHR31672">
    <property type="entry name" value="BNACNNG10540D PROTEIN"/>
    <property type="match status" value="1"/>
</dbReference>
<sequence length="186" mass="21546">MISVANFPEDIVKKIFLGCPVKSLLRFKCACKNWSTLIKIPKFIQQHLKNRNPPQLMTYENDIIDDDNHDDFRSITLISEENLQMFIGMKHLLGSVDGLFFMVGAIDCDVSCALWHPCDYGATIHDGPVFGFGLDLLTNDYKVIYFHINYLCEYYASIYSCSRESWRIFKPEIPFFTDVNHMVLLI</sequence>
<dbReference type="InterPro" id="IPR050796">
    <property type="entry name" value="SCF_F-box_component"/>
</dbReference>
<dbReference type="PROSITE" id="PS50181">
    <property type="entry name" value="FBOX"/>
    <property type="match status" value="1"/>
</dbReference>
<evidence type="ECO:0000313" key="2">
    <source>
        <dbReference type="EMBL" id="KAG5613310.1"/>
    </source>
</evidence>